<dbReference type="PRINTS" id="PR00038">
    <property type="entry name" value="HTHLUXR"/>
</dbReference>
<evidence type="ECO:0000313" key="6">
    <source>
        <dbReference type="Proteomes" id="UP001304769"/>
    </source>
</evidence>
<evidence type="ECO:0000259" key="4">
    <source>
        <dbReference type="PROSITE" id="PS50043"/>
    </source>
</evidence>
<dbReference type="InterPro" id="IPR036388">
    <property type="entry name" value="WH-like_DNA-bd_sf"/>
</dbReference>
<comment type="caution">
    <text evidence="5">The sequence shown here is derived from an EMBL/GenBank/DDBJ whole genome shotgun (WGS) entry which is preliminary data.</text>
</comment>
<evidence type="ECO:0000256" key="2">
    <source>
        <dbReference type="ARBA" id="ARBA00023125"/>
    </source>
</evidence>
<keyword evidence="3" id="KW-0804">Transcription</keyword>
<gene>
    <name evidence="5" type="ORF">SPF06_18355</name>
</gene>
<evidence type="ECO:0000256" key="1">
    <source>
        <dbReference type="ARBA" id="ARBA00023015"/>
    </source>
</evidence>
<protein>
    <submittedName>
        <fullName evidence="5">LuxR C-terminal-related transcriptional regulator</fullName>
    </submittedName>
</protein>
<proteinExistence type="predicted"/>
<organism evidence="5 6">
    <name type="scientific">Sinomonas terricola</name>
    <dbReference type="NCBI Taxonomy" id="3110330"/>
    <lineage>
        <taxon>Bacteria</taxon>
        <taxon>Bacillati</taxon>
        <taxon>Actinomycetota</taxon>
        <taxon>Actinomycetes</taxon>
        <taxon>Micrococcales</taxon>
        <taxon>Micrococcaceae</taxon>
        <taxon>Sinomonas</taxon>
    </lineage>
</organism>
<dbReference type="PANTHER" id="PTHR44688:SF16">
    <property type="entry name" value="DNA-BINDING TRANSCRIPTIONAL ACTIVATOR DEVR_DOSR"/>
    <property type="match status" value="1"/>
</dbReference>
<name>A0ABU5TAH7_9MICC</name>
<evidence type="ECO:0000313" key="5">
    <source>
        <dbReference type="EMBL" id="MEA5456690.1"/>
    </source>
</evidence>
<keyword evidence="6" id="KW-1185">Reference proteome</keyword>
<dbReference type="EMBL" id="JAYGGQ010000016">
    <property type="protein sequence ID" value="MEA5456690.1"/>
    <property type="molecule type" value="Genomic_DNA"/>
</dbReference>
<dbReference type="SUPFAM" id="SSF46894">
    <property type="entry name" value="C-terminal effector domain of the bipartite response regulators"/>
    <property type="match status" value="1"/>
</dbReference>
<sequence>MRWTSGVSERRQNGARSFAADRVQWARSVRTDELRAAQDALRDSRSYGIAITGERDIGKGAFQTALVRSLAPDIYAQTLRSTMVGTETPYGALAPLLARLPDEDLESPSATMRGIMETLREDAAGRQAVIALETPGGLDELSTATLVNLMMTGTAKVIVVADRTSDLPEDFHWMLTEQRIREIQLDLVPSEKTEEVLQEVLGGIVPRTVAQMLHAMAHGNPEILYRIVGDFLVSEQLRSTDGVWTLADDAESTRSREIDDVVRARVEREPTEVQTGIEALACARRLPLERLTAVFGVSTVAAMDESGLIQVEDADRHSVALADPVMAEVVRGWLSVPRRRELRALVIGPDEPPLASLGVVELLGYAAWTRECQTVLPASHAIAAAGAALKLYDPRFALDCLEGLPRVRGLWATVQRLRANAHLALGLPIQAHAFLEQVSEEELSALPPVDFAAFVESLAAVKRSTPGRGAEVPALIVESRTRLLVTSGLTDVDDDDVRRAMAILELVEFEDAAARGDFAPILERLELAAAGAPGWDDELRLRAACVLMQAQVMVGREDEALATLHRVSSELAGPAGTPRVRHEFGNRAFDVLLYNGHWRQCLALVRSVGHTTVPGLRIEGAQYELAAGVALVYAGRGSEALSLLLAAIAQLEQGRARPYLGCAYAATAFAFAQQGDAAAARNYLDRVEGWVWPCSYSVNASMEFCADMARRWIGERGAAARLVEAAREDIRSGRWTMAGIKLVGATVDAGPEELALLEEVCAHRQGALAELGRRLARGTRLRSLPDLIAASDLSAGLELDTLESRCTAVGLDIARDTGDVRSARILQARLDRLTGLVEVLPVVPQSLGPLLTAREREVAVLAARGESNRTIAEEMGLSVRTVEGHLYQVFSKLGITSRAELGGLL</sequence>
<dbReference type="RefSeq" id="WP_323280585.1">
    <property type="nucleotide sequence ID" value="NZ_JAYGGQ010000016.1"/>
</dbReference>
<keyword evidence="2" id="KW-0238">DNA-binding</keyword>
<keyword evidence="1" id="KW-0805">Transcription regulation</keyword>
<dbReference type="PROSITE" id="PS50043">
    <property type="entry name" value="HTH_LUXR_2"/>
    <property type="match status" value="1"/>
</dbReference>
<reference evidence="5 6" key="1">
    <citation type="submission" date="2023-12" db="EMBL/GenBank/DDBJ databases">
        <title>Sinomonas terricola sp. nov, isolated from litchi orchard soil in Guangdong, PR China.</title>
        <authorList>
            <person name="Jiaxin W."/>
            <person name="Yang Z."/>
            <person name="Honghui Z."/>
        </authorList>
    </citation>
    <scope>NUCLEOTIDE SEQUENCE [LARGE SCALE GENOMIC DNA]</scope>
    <source>
        <strain evidence="5 6">JGH33</strain>
    </source>
</reference>
<evidence type="ECO:0000256" key="3">
    <source>
        <dbReference type="ARBA" id="ARBA00023163"/>
    </source>
</evidence>
<accession>A0ABU5TAH7</accession>
<dbReference type="InterPro" id="IPR000792">
    <property type="entry name" value="Tscrpt_reg_LuxR_C"/>
</dbReference>
<dbReference type="Pfam" id="PF00196">
    <property type="entry name" value="GerE"/>
    <property type="match status" value="1"/>
</dbReference>
<feature type="domain" description="HTH luxR-type" evidence="4">
    <location>
        <begin position="844"/>
        <end position="905"/>
    </location>
</feature>
<dbReference type="PANTHER" id="PTHR44688">
    <property type="entry name" value="DNA-BINDING TRANSCRIPTIONAL ACTIVATOR DEVR_DOSR"/>
    <property type="match status" value="1"/>
</dbReference>
<dbReference type="SMART" id="SM00421">
    <property type="entry name" value="HTH_LUXR"/>
    <property type="match status" value="1"/>
</dbReference>
<dbReference type="Gene3D" id="1.10.10.10">
    <property type="entry name" value="Winged helix-like DNA-binding domain superfamily/Winged helix DNA-binding domain"/>
    <property type="match status" value="1"/>
</dbReference>
<dbReference type="CDD" id="cd06170">
    <property type="entry name" value="LuxR_C_like"/>
    <property type="match status" value="1"/>
</dbReference>
<dbReference type="Proteomes" id="UP001304769">
    <property type="component" value="Unassembled WGS sequence"/>
</dbReference>
<dbReference type="InterPro" id="IPR016032">
    <property type="entry name" value="Sig_transdc_resp-reg_C-effctor"/>
</dbReference>